<dbReference type="GO" id="GO:0000070">
    <property type="term" value="P:mitotic sister chromatid segregation"/>
    <property type="evidence" value="ECO:0007669"/>
    <property type="project" value="InterPro"/>
</dbReference>
<dbReference type="Ensembl" id="ENSRFET00010025202.1">
    <property type="protein sequence ID" value="ENSRFEP00010023166.1"/>
    <property type="gene ID" value="ENSRFEG00010015474.1"/>
</dbReference>
<protein>
    <submittedName>
        <fullName evidence="1">NSL1 component of MIS12 kinetochore complex</fullName>
    </submittedName>
</protein>
<dbReference type="GeneTree" id="ENSGT00390000001374"/>
<name>A0A671FBV2_RHIFE</name>
<evidence type="ECO:0000313" key="2">
    <source>
        <dbReference type="Proteomes" id="UP000472240"/>
    </source>
</evidence>
<gene>
    <name evidence="1" type="primary">NSL1</name>
</gene>
<dbReference type="InterPro" id="IPR013950">
    <property type="entry name" value="Mis14/Nsl1"/>
</dbReference>
<keyword evidence="2" id="KW-1185">Reference proteome</keyword>
<reference evidence="1" key="4">
    <citation type="submission" date="2025-08" db="UniProtKB">
        <authorList>
            <consortium name="Ensembl"/>
        </authorList>
    </citation>
    <scope>IDENTIFICATION</scope>
</reference>
<reference evidence="1 2" key="2">
    <citation type="journal article" date="2018" name="Annu Rev Anim Biosci">
        <title>Bat Biology, Genomes, and the Bat1K Project: To Generate Chromosome-Level Genomes for All Living Bat Species.</title>
        <authorList>
            <person name="Teeling E.C."/>
            <person name="Vernes S.C."/>
            <person name="Davalos L.M."/>
            <person name="Ray D.A."/>
            <person name="Gilbert M.T.P."/>
            <person name="Myers E."/>
        </authorList>
    </citation>
    <scope>NUCLEOTIDE SEQUENCE</scope>
</reference>
<sequence>MAGAPESVVLSPPLDAEKVAWTEDRTSVPATCREDFRVRCTSKRAVTEVLELCSRFVQQLGDALPEEIREPALRDAQWTFESAVQENVSINGQAWQEASDKSFIASRVENLKCRGETVAKQMSEAMKSLPALIEQGDGFSQVLKMQPVIHLQRIHQEVFSSCYRKPDVEPENFITQIETTPTETSTRKTTDIVLKRKQTKDCPQRKWYPLRPKRINLDT</sequence>
<dbReference type="PANTHER" id="PTHR31749:SF3">
    <property type="entry name" value="KINETOCHORE-ASSOCIATED PROTEIN NSL1 HOMOLOG"/>
    <property type="match status" value="1"/>
</dbReference>
<proteinExistence type="predicted"/>
<dbReference type="Proteomes" id="UP000472240">
    <property type="component" value="Chromosome 22"/>
</dbReference>
<organism evidence="1 2">
    <name type="scientific">Rhinolophus ferrumequinum</name>
    <name type="common">Greater horseshoe bat</name>
    <dbReference type="NCBI Taxonomy" id="59479"/>
    <lineage>
        <taxon>Eukaryota</taxon>
        <taxon>Metazoa</taxon>
        <taxon>Chordata</taxon>
        <taxon>Craniata</taxon>
        <taxon>Vertebrata</taxon>
        <taxon>Euteleostomi</taxon>
        <taxon>Mammalia</taxon>
        <taxon>Eutheria</taxon>
        <taxon>Laurasiatheria</taxon>
        <taxon>Chiroptera</taxon>
        <taxon>Yinpterochiroptera</taxon>
        <taxon>Rhinolophoidea</taxon>
        <taxon>Rhinolophidae</taxon>
        <taxon>Rhinolophinae</taxon>
        <taxon>Rhinolophus</taxon>
    </lineage>
</organism>
<dbReference type="PANTHER" id="PTHR31749">
    <property type="entry name" value="KINETOCHORE-ASSOCIATED PROTEIN NSL1 HOMOLOG"/>
    <property type="match status" value="1"/>
</dbReference>
<reference evidence="1 2" key="1">
    <citation type="journal article" date="2015" name="Annu Rev Anim Biosci">
        <title>The Genome 10K Project: a way forward.</title>
        <authorList>
            <person name="Koepfli K.P."/>
            <person name="Paten B."/>
            <person name="O'Brien S.J."/>
            <person name="Koepfli K.P."/>
            <person name="Paten B."/>
            <person name="Antunes A."/>
            <person name="Belov K."/>
            <person name="Bustamante C."/>
            <person name="Castoe T.A."/>
            <person name="Clawson H."/>
            <person name="Crawford A.J."/>
            <person name="Diekhans M."/>
            <person name="Distel D."/>
            <person name="Durbin R."/>
            <person name="Earl D."/>
            <person name="Fujita M.K."/>
            <person name="Gamble T."/>
            <person name="Georges A."/>
            <person name="Gemmell N."/>
            <person name="Gilbert M.T."/>
            <person name="Graves J.M."/>
            <person name="Green R.E."/>
            <person name="Hickey G."/>
            <person name="Jarvis E.D."/>
            <person name="Johnson W."/>
            <person name="Komissarov A."/>
            <person name="Korf I."/>
            <person name="Kuhn R."/>
            <person name="Larkin D.M."/>
            <person name="Lewin H."/>
            <person name="Lopez J.V."/>
            <person name="Ma J."/>
            <person name="Marques-Bonet T."/>
            <person name="Miller W."/>
            <person name="Murphy R."/>
            <person name="Pevzner P."/>
            <person name="Shapiro B."/>
            <person name="Steiner C."/>
            <person name="Tamazian G."/>
            <person name="Venkatesh B."/>
            <person name="Wang J."/>
            <person name="Wayne R."/>
            <person name="Wiley E."/>
            <person name="Yang H."/>
            <person name="Zhang G."/>
            <person name="Haussler D."/>
            <person name="Ryder O."/>
            <person name="O'Brien S.J."/>
        </authorList>
    </citation>
    <scope>NUCLEOTIDE SEQUENCE</scope>
</reference>
<reference evidence="1" key="5">
    <citation type="submission" date="2025-09" db="UniProtKB">
        <authorList>
            <consortium name="Ensembl"/>
        </authorList>
    </citation>
    <scope>IDENTIFICATION</scope>
</reference>
<dbReference type="GO" id="GO:0000444">
    <property type="term" value="C:MIS12/MIND type complex"/>
    <property type="evidence" value="ECO:0007669"/>
    <property type="project" value="TreeGrafter"/>
</dbReference>
<dbReference type="AlphaFoldDB" id="A0A671FBV2"/>
<reference evidence="2" key="3">
    <citation type="submission" date="2018-12" db="EMBL/GenBank/DDBJ databases">
        <title>G10K-VGP greater horseshoe bat female genome, primary haplotype.</title>
        <authorList>
            <person name="Teeling E."/>
            <person name="Myers G."/>
            <person name="Vernes S."/>
            <person name="Pippel M."/>
            <person name="Winkler S."/>
            <person name="Fedrigo O."/>
            <person name="Rhie A."/>
            <person name="Koren S."/>
            <person name="Phillippy A."/>
            <person name="Lewin H."/>
            <person name="Damas J."/>
            <person name="Howe K."/>
            <person name="Mountcastle J."/>
            <person name="Jarvis E.D."/>
        </authorList>
    </citation>
    <scope>NUCLEOTIDE SEQUENCE [LARGE SCALE GENOMIC DNA]</scope>
</reference>
<accession>A0A671FBV2</accession>
<evidence type="ECO:0000313" key="1">
    <source>
        <dbReference type="Ensembl" id="ENSRFEP00010023166.1"/>
    </source>
</evidence>